<feature type="transmembrane region" description="Helical" evidence="11">
    <location>
        <begin position="106"/>
        <end position="132"/>
    </location>
</feature>
<dbReference type="CDD" id="cd21106">
    <property type="entry name" value="TM6SF1-like"/>
    <property type="match status" value="1"/>
</dbReference>
<keyword evidence="5 10" id="KW-0472">Membrane</keyword>
<feature type="transmembrane region" description="Helical" evidence="11">
    <location>
        <begin position="249"/>
        <end position="272"/>
    </location>
</feature>
<feature type="domain" description="EXPERA" evidence="12">
    <location>
        <begin position="60"/>
        <end position="185"/>
    </location>
</feature>
<dbReference type="InterPro" id="IPR047195">
    <property type="entry name" value="TM6SF1-like"/>
</dbReference>
<dbReference type="Proteomes" id="UP001652627">
    <property type="component" value="Chromosome 15"/>
</dbReference>
<dbReference type="PROSITE" id="PS51751">
    <property type="entry name" value="EXPERA"/>
    <property type="match status" value="1"/>
</dbReference>
<evidence type="ECO:0000256" key="3">
    <source>
        <dbReference type="ARBA" id="ARBA00022737"/>
    </source>
</evidence>
<gene>
    <name evidence="14" type="primary">TM6SF1</name>
</gene>
<dbReference type="RefSeq" id="XP_067161999.1">
    <property type="nucleotide sequence ID" value="XM_067305898.1"/>
</dbReference>
<evidence type="ECO:0000313" key="14">
    <source>
        <dbReference type="RefSeq" id="XP_067161999.1"/>
    </source>
</evidence>
<evidence type="ECO:0000256" key="9">
    <source>
        <dbReference type="ARBA" id="ARBA00040707"/>
    </source>
</evidence>
<name>A0ABM4FAR8_9AVES</name>
<keyword evidence="13" id="KW-1185">Reference proteome</keyword>
<evidence type="ECO:0000256" key="4">
    <source>
        <dbReference type="ARBA" id="ARBA00022989"/>
    </source>
</evidence>
<dbReference type="InterPro" id="IPR033118">
    <property type="entry name" value="EXPERA"/>
</dbReference>
<keyword evidence="6" id="KW-0458">Lysosome</keyword>
<feature type="transmembrane region" description="Helical" evidence="11">
    <location>
        <begin position="32"/>
        <end position="54"/>
    </location>
</feature>
<evidence type="ECO:0000313" key="13">
    <source>
        <dbReference type="Proteomes" id="UP001652627"/>
    </source>
</evidence>
<organism evidence="13 14">
    <name type="scientific">Apteryx mantelli</name>
    <name type="common">North Island brown kiwi</name>
    <dbReference type="NCBI Taxonomy" id="2696672"/>
    <lineage>
        <taxon>Eukaryota</taxon>
        <taxon>Metazoa</taxon>
        <taxon>Chordata</taxon>
        <taxon>Craniata</taxon>
        <taxon>Vertebrata</taxon>
        <taxon>Euteleostomi</taxon>
        <taxon>Archelosauria</taxon>
        <taxon>Archosauria</taxon>
        <taxon>Dinosauria</taxon>
        <taxon>Saurischia</taxon>
        <taxon>Theropoda</taxon>
        <taxon>Coelurosauria</taxon>
        <taxon>Aves</taxon>
        <taxon>Palaeognathae</taxon>
        <taxon>Apterygiformes</taxon>
        <taxon>Apterygidae</taxon>
        <taxon>Apteryx</taxon>
    </lineage>
</organism>
<sequence>MSASAATGVFVLSLTAIPVTYLFNCLAAGGSSWTIVVAGLLVLIFIALLARVLVKRKPPKDPLFYVYAVFAFTSVVNLIIGLEQDGIIDGFMTHYLREGEPYLNTAYGHVICYWDGSVHYLMYLLMVAAIAWEQSYRTIGLYWLGSIVMSIIVFMPGNIVGKYGTRVCPALFLSVPYICLPIWAGFRIYNQPSVTHDTPVKVVQEVQRKGLLRRPVDLILAAYLILATGFCIFRGMIMIRQSTTAADAGIHVLLCAILCDCTIWPTGAWLFLDA</sequence>
<protein>
    <recommendedName>
        <fullName evidence="9">Transmembrane 6 superfamily member 1</fullName>
    </recommendedName>
</protein>
<evidence type="ECO:0000256" key="8">
    <source>
        <dbReference type="ARBA" id="ARBA00037773"/>
    </source>
</evidence>
<evidence type="ECO:0000256" key="2">
    <source>
        <dbReference type="ARBA" id="ARBA00022692"/>
    </source>
</evidence>
<feature type="transmembrane region" description="Helical" evidence="11">
    <location>
        <begin position="63"/>
        <end position="82"/>
    </location>
</feature>
<evidence type="ECO:0000256" key="5">
    <source>
        <dbReference type="ARBA" id="ARBA00023136"/>
    </source>
</evidence>
<evidence type="ECO:0000256" key="7">
    <source>
        <dbReference type="ARBA" id="ARBA00034760"/>
    </source>
</evidence>
<feature type="transmembrane region" description="Helical" evidence="11">
    <location>
        <begin position="218"/>
        <end position="237"/>
    </location>
</feature>
<keyword evidence="2 10" id="KW-0812">Transmembrane</keyword>
<evidence type="ECO:0000259" key="12">
    <source>
        <dbReference type="PROSITE" id="PS51751"/>
    </source>
</evidence>
<dbReference type="PANTHER" id="PTHR14568">
    <property type="entry name" value="TRANSMEMBRANE SUPERFAMILY 6 MEMBER 1/2"/>
    <property type="match status" value="1"/>
</dbReference>
<keyword evidence="4 10" id="KW-1133">Transmembrane helix</keyword>
<feature type="transmembrane region" description="Helical" evidence="11">
    <location>
        <begin position="139"/>
        <end position="157"/>
    </location>
</feature>
<dbReference type="InterPro" id="IPR059044">
    <property type="entry name" value="TM_Tm6sf1/2"/>
</dbReference>
<evidence type="ECO:0000256" key="11">
    <source>
        <dbReference type="SAM" id="Phobius"/>
    </source>
</evidence>
<evidence type="ECO:0000256" key="6">
    <source>
        <dbReference type="ARBA" id="ARBA00023228"/>
    </source>
</evidence>
<comment type="function">
    <text evidence="8">May function as sterol isomerase.</text>
</comment>
<reference evidence="14" key="1">
    <citation type="submission" date="2025-08" db="UniProtKB">
        <authorList>
            <consortium name="RefSeq"/>
        </authorList>
    </citation>
    <scope>IDENTIFICATION</scope>
    <source>
        <tissue evidence="14">Blood</tissue>
    </source>
</reference>
<comment type="subcellular location">
    <subcellularLocation>
        <location evidence="1">Lysosome membrane</location>
        <topology evidence="1">Multi-pass membrane protein</topology>
    </subcellularLocation>
</comment>
<dbReference type="Pfam" id="PF26083">
    <property type="entry name" value="TM_Tm6sf2"/>
    <property type="match status" value="1"/>
</dbReference>
<comment type="similarity">
    <text evidence="7">Belongs to the TM6SF family.</text>
</comment>
<keyword evidence="3" id="KW-0677">Repeat</keyword>
<evidence type="ECO:0000256" key="10">
    <source>
        <dbReference type="PROSITE-ProRule" id="PRU01087"/>
    </source>
</evidence>
<evidence type="ECO:0000256" key="1">
    <source>
        <dbReference type="ARBA" id="ARBA00004155"/>
    </source>
</evidence>
<dbReference type="PANTHER" id="PTHR14568:SF10">
    <property type="entry name" value="TRANSMEMBRANE 6 SUPERFAMILY MEMBER 1"/>
    <property type="match status" value="1"/>
</dbReference>
<proteinExistence type="inferred from homology"/>
<dbReference type="GeneID" id="106496409"/>
<feature type="transmembrane region" description="Helical" evidence="11">
    <location>
        <begin position="163"/>
        <end position="186"/>
    </location>
</feature>
<accession>A0ABM4FAR8</accession>